<dbReference type="AlphaFoldDB" id="A0A061JGH4"/>
<evidence type="ECO:0000313" key="4">
    <source>
        <dbReference type="EMBL" id="ETZ05171.1"/>
    </source>
</evidence>
<organism evidence="4 5">
    <name type="scientific">Holospora undulata HU1</name>
    <dbReference type="NCBI Taxonomy" id="1321371"/>
    <lineage>
        <taxon>Bacteria</taxon>
        <taxon>Pseudomonadati</taxon>
        <taxon>Pseudomonadota</taxon>
        <taxon>Alphaproteobacteria</taxon>
        <taxon>Holosporales</taxon>
        <taxon>Holosporaceae</taxon>
        <taxon>Holospora</taxon>
    </lineage>
</organism>
<comment type="caution">
    <text evidence="4">The sequence shown here is derived from an EMBL/GenBank/DDBJ whole genome shotgun (WGS) entry which is preliminary data.</text>
</comment>
<keyword evidence="5" id="KW-1185">Reference proteome</keyword>
<dbReference type="EMBL" id="ARPM03000162">
    <property type="protein sequence ID" value="ETZ04660.1"/>
    <property type="molecule type" value="Genomic_DNA"/>
</dbReference>
<dbReference type="EMBL" id="ARPM03000102">
    <property type="protein sequence ID" value="ETZ05171.1"/>
    <property type="molecule type" value="Genomic_DNA"/>
</dbReference>
<evidence type="ECO:0000313" key="5">
    <source>
        <dbReference type="Proteomes" id="UP000026922"/>
    </source>
</evidence>
<accession>A0A061JGH4</accession>
<sequence length="65" mass="6744">MGLTFCQVKSDGITSDIALGVTDCMNLSAQDGLVLVFFSSSSVLVGAHNRGIDHRVLVLASFASA</sequence>
<gene>
    <name evidence="4" type="ORF">K737_300390</name>
    <name evidence="3" type="ORF">K737_300917</name>
    <name evidence="2" type="ORF">K737_301038</name>
    <name evidence="1" type="ORF">K737_301258</name>
</gene>
<evidence type="ECO:0000313" key="3">
    <source>
        <dbReference type="EMBL" id="ETZ04660.1"/>
    </source>
</evidence>
<dbReference type="EMBL" id="ARPM03000179">
    <property type="protein sequence ID" value="ETZ04550.1"/>
    <property type="molecule type" value="Genomic_DNA"/>
</dbReference>
<evidence type="ECO:0000313" key="2">
    <source>
        <dbReference type="EMBL" id="ETZ04550.1"/>
    </source>
</evidence>
<protein>
    <submittedName>
        <fullName evidence="4">Uncharacterized protein</fullName>
    </submittedName>
</protein>
<dbReference type="Proteomes" id="UP000026922">
    <property type="component" value="Unassembled WGS sequence"/>
</dbReference>
<name>A0A061JGH4_9PROT</name>
<proteinExistence type="predicted"/>
<reference evidence="4 5" key="1">
    <citation type="journal article" date="2013" name="Genome Announc.">
        <title>Draft Genome Sequence of Holospora undulata Strain HU1, a Micronucleus-Specific Symbiont of the Ciliate Paramecium caudatum.</title>
        <authorList>
            <person name="Dohra H."/>
            <person name="Suzuki H."/>
            <person name="Suzuki T."/>
            <person name="Tanaka K."/>
            <person name="Fujishima M."/>
        </authorList>
    </citation>
    <scope>NUCLEOTIDE SEQUENCE [LARGE SCALE GENOMIC DNA]</scope>
    <source>
        <strain evidence="4 5">HU1</strain>
    </source>
</reference>
<evidence type="ECO:0000313" key="1">
    <source>
        <dbReference type="EMBL" id="ETZ04338.1"/>
    </source>
</evidence>
<dbReference type="EMBL" id="ARPM03000203">
    <property type="protein sequence ID" value="ETZ04338.1"/>
    <property type="molecule type" value="Genomic_DNA"/>
</dbReference>